<feature type="domain" description="WCX" evidence="2">
    <location>
        <begin position="258"/>
        <end position="333"/>
    </location>
</feature>
<organism evidence="3 4">
    <name type="scientific">Lignipirellula cremea</name>
    <dbReference type="NCBI Taxonomy" id="2528010"/>
    <lineage>
        <taxon>Bacteria</taxon>
        <taxon>Pseudomonadati</taxon>
        <taxon>Planctomycetota</taxon>
        <taxon>Planctomycetia</taxon>
        <taxon>Pirellulales</taxon>
        <taxon>Pirellulaceae</taxon>
        <taxon>Lignipirellula</taxon>
    </lineage>
</organism>
<dbReference type="OrthoDB" id="274320at2"/>
<dbReference type="EMBL" id="CP036433">
    <property type="protein sequence ID" value="QDU99230.1"/>
    <property type="molecule type" value="Genomic_DNA"/>
</dbReference>
<protein>
    <submittedName>
        <fullName evidence="3">Uncharacterized protein</fullName>
    </submittedName>
</protein>
<dbReference type="Pfam" id="PF13280">
    <property type="entry name" value="WYL"/>
    <property type="match status" value="1"/>
</dbReference>
<sequence>MARNEQLIRQHKILQILERSRFGRTLEEIRDDLVEELGLTSLHVRSVRRDLEALQAAGIDVDSDSVQRGKVWKLGPLAKGAHKITVSATELIALSLGRDLLHPLAGTPFWQGIESFWIKIQEELPGGVWSHYEKYRQVLKVLGAPAKSYAEHHGMVKTLNRSMLEHRVVEIDYQSIGKPPTTRKIEPYAMVFYQSSLYIVAAAHEMPVGAPERMRHWKLDRFSKATALDEWFKPDETFDLETYVGSSLGIFSGTHDQDFVIRISAHGARWVLEDPWRPDQQVAQQPDGGILLTVKAAHELEIIPRVLALGSEAEVISPASCRQTIAQMIAQMASRYAADPAPLE</sequence>
<evidence type="ECO:0000313" key="3">
    <source>
        <dbReference type="EMBL" id="QDU99230.1"/>
    </source>
</evidence>
<accession>A0A518E575</accession>
<dbReference type="KEGG" id="lcre:Pla8534_71430"/>
<dbReference type="InterPro" id="IPR057727">
    <property type="entry name" value="WCX_dom"/>
</dbReference>
<dbReference type="InterPro" id="IPR026881">
    <property type="entry name" value="WYL_dom"/>
</dbReference>
<gene>
    <name evidence="3" type="ORF">Pla8534_71430</name>
</gene>
<dbReference type="Pfam" id="PF25583">
    <property type="entry name" value="WCX"/>
    <property type="match status" value="1"/>
</dbReference>
<keyword evidence="4" id="KW-1185">Reference proteome</keyword>
<dbReference type="PANTHER" id="PTHR34580">
    <property type="match status" value="1"/>
</dbReference>
<reference evidence="3 4" key="1">
    <citation type="submission" date="2019-02" db="EMBL/GenBank/DDBJ databases">
        <title>Deep-cultivation of Planctomycetes and their phenomic and genomic characterization uncovers novel biology.</title>
        <authorList>
            <person name="Wiegand S."/>
            <person name="Jogler M."/>
            <person name="Boedeker C."/>
            <person name="Pinto D."/>
            <person name="Vollmers J."/>
            <person name="Rivas-Marin E."/>
            <person name="Kohn T."/>
            <person name="Peeters S.H."/>
            <person name="Heuer A."/>
            <person name="Rast P."/>
            <person name="Oberbeckmann S."/>
            <person name="Bunk B."/>
            <person name="Jeske O."/>
            <person name="Meyerdierks A."/>
            <person name="Storesund J.E."/>
            <person name="Kallscheuer N."/>
            <person name="Luecker S."/>
            <person name="Lage O.M."/>
            <person name="Pohl T."/>
            <person name="Merkel B.J."/>
            <person name="Hornburger P."/>
            <person name="Mueller R.-W."/>
            <person name="Bruemmer F."/>
            <person name="Labrenz M."/>
            <person name="Spormann A.M."/>
            <person name="Op den Camp H."/>
            <person name="Overmann J."/>
            <person name="Amann R."/>
            <person name="Jetten M.S.M."/>
            <person name="Mascher T."/>
            <person name="Medema M.H."/>
            <person name="Devos D.P."/>
            <person name="Kaster A.-K."/>
            <person name="Ovreas L."/>
            <person name="Rohde M."/>
            <person name="Galperin M.Y."/>
            <person name="Jogler C."/>
        </authorList>
    </citation>
    <scope>NUCLEOTIDE SEQUENCE [LARGE SCALE GENOMIC DNA]</scope>
    <source>
        <strain evidence="3 4">Pla85_3_4</strain>
    </source>
</reference>
<evidence type="ECO:0000259" key="1">
    <source>
        <dbReference type="Pfam" id="PF13280"/>
    </source>
</evidence>
<dbReference type="PROSITE" id="PS52050">
    <property type="entry name" value="WYL"/>
    <property type="match status" value="1"/>
</dbReference>
<dbReference type="RefSeq" id="WP_145059099.1">
    <property type="nucleotide sequence ID" value="NZ_CP036433.1"/>
</dbReference>
<feature type="domain" description="WYL" evidence="1">
    <location>
        <begin position="156"/>
        <end position="226"/>
    </location>
</feature>
<proteinExistence type="predicted"/>
<dbReference type="PANTHER" id="PTHR34580:SF1">
    <property type="entry name" value="PROTEIN PAFC"/>
    <property type="match status" value="1"/>
</dbReference>
<evidence type="ECO:0000313" key="4">
    <source>
        <dbReference type="Proteomes" id="UP000317648"/>
    </source>
</evidence>
<name>A0A518E575_9BACT</name>
<dbReference type="AlphaFoldDB" id="A0A518E575"/>
<evidence type="ECO:0000259" key="2">
    <source>
        <dbReference type="Pfam" id="PF25583"/>
    </source>
</evidence>
<dbReference type="InterPro" id="IPR051534">
    <property type="entry name" value="CBASS_pafABC_assoc_protein"/>
</dbReference>
<dbReference type="Proteomes" id="UP000317648">
    <property type="component" value="Chromosome"/>
</dbReference>